<evidence type="ECO:0000313" key="4">
    <source>
        <dbReference type="EMBL" id="KAE9144030.1"/>
    </source>
</evidence>
<organism evidence="4 8">
    <name type="scientific">Phytophthora fragariae</name>
    <dbReference type="NCBI Taxonomy" id="53985"/>
    <lineage>
        <taxon>Eukaryota</taxon>
        <taxon>Sar</taxon>
        <taxon>Stramenopiles</taxon>
        <taxon>Oomycota</taxon>
        <taxon>Peronosporomycetes</taxon>
        <taxon>Peronosporales</taxon>
        <taxon>Peronosporaceae</taxon>
        <taxon>Phytophthora</taxon>
    </lineage>
</organism>
<dbReference type="AlphaFoldDB" id="A0A6A3U061"/>
<proteinExistence type="predicted"/>
<dbReference type="EMBL" id="QXGC01000455">
    <property type="protein sequence ID" value="KAE9234602.1"/>
    <property type="molecule type" value="Genomic_DNA"/>
</dbReference>
<dbReference type="EMBL" id="QXGA01000572">
    <property type="protein sequence ID" value="KAE9144030.1"/>
    <property type="molecule type" value="Genomic_DNA"/>
</dbReference>
<evidence type="ECO:0000313" key="10">
    <source>
        <dbReference type="Proteomes" id="UP000476176"/>
    </source>
</evidence>
<evidence type="ECO:0000256" key="1">
    <source>
        <dbReference type="SAM" id="MobiDB-lite"/>
    </source>
</evidence>
<dbReference type="EMBL" id="QXGD01000601">
    <property type="protein sequence ID" value="KAE9232260.1"/>
    <property type="molecule type" value="Genomic_DNA"/>
</dbReference>
<evidence type="ECO:0000313" key="6">
    <source>
        <dbReference type="EMBL" id="KAE9234602.1"/>
    </source>
</evidence>
<evidence type="ECO:0000313" key="7">
    <source>
        <dbReference type="Proteomes" id="UP000440367"/>
    </source>
</evidence>
<dbReference type="Proteomes" id="UP000488956">
    <property type="component" value="Unassembled WGS sequence"/>
</dbReference>
<dbReference type="Proteomes" id="UP000440732">
    <property type="component" value="Unassembled WGS sequence"/>
</dbReference>
<evidence type="ECO:0000313" key="5">
    <source>
        <dbReference type="EMBL" id="KAE9232260.1"/>
    </source>
</evidence>
<dbReference type="Proteomes" id="UP000460718">
    <property type="component" value="Unassembled WGS sequence"/>
</dbReference>
<evidence type="ECO:0000313" key="2">
    <source>
        <dbReference type="EMBL" id="KAE9005361.1"/>
    </source>
</evidence>
<evidence type="ECO:0000313" key="3">
    <source>
        <dbReference type="EMBL" id="KAE9111802.1"/>
    </source>
</evidence>
<sequence>MDRRPVCHGNYTGKSSRKSARTETMASPRDEGPNEDGAVLEGFSCRWDSWEAFHRALEECQASPFRKRFKSDKHISCQSEQPNALSPVEVLEKRKGARYIPDE</sequence>
<accession>A0A6A3U061</accession>
<dbReference type="Proteomes" id="UP000476176">
    <property type="component" value="Unassembled WGS sequence"/>
</dbReference>
<name>A0A6A3U061_9STRA</name>
<dbReference type="EMBL" id="QXFX01000546">
    <property type="protein sequence ID" value="KAE9111802.1"/>
    <property type="molecule type" value="Genomic_DNA"/>
</dbReference>
<evidence type="ECO:0000313" key="9">
    <source>
        <dbReference type="Proteomes" id="UP000460718"/>
    </source>
</evidence>
<feature type="region of interest" description="Disordered" evidence="1">
    <location>
        <begin position="1"/>
        <end position="37"/>
    </location>
</feature>
<gene>
    <name evidence="5" type="ORF">PF002_g12444</name>
    <name evidence="6" type="ORF">PF004_g9341</name>
    <name evidence="4" type="ORF">PF006_g10992</name>
    <name evidence="3" type="ORF">PF010_g10679</name>
    <name evidence="2" type="ORF">PF011_g12075</name>
</gene>
<reference evidence="7 8" key="1">
    <citation type="submission" date="2018-08" db="EMBL/GenBank/DDBJ databases">
        <title>Genomic investigation of the strawberry pathogen Phytophthora fragariae indicates pathogenicity is determined by transcriptional variation in three key races.</title>
        <authorList>
            <person name="Adams T.M."/>
            <person name="Armitage A.D."/>
            <person name="Sobczyk M.K."/>
            <person name="Bates H.J."/>
            <person name="Dunwell J.M."/>
            <person name="Nellist C.F."/>
            <person name="Harrison R.J."/>
        </authorList>
    </citation>
    <scope>NUCLEOTIDE SEQUENCE [LARGE SCALE GENOMIC DNA]</scope>
    <source>
        <strain evidence="5 7">BC-1</strain>
        <strain evidence="6 10">BC-23</strain>
        <strain evidence="4 8">NOV-5</strain>
        <strain evidence="3 11">ONT-3</strain>
        <strain evidence="2 9">SCRP245</strain>
    </source>
</reference>
<dbReference type="Proteomes" id="UP000440367">
    <property type="component" value="Unassembled WGS sequence"/>
</dbReference>
<comment type="caution">
    <text evidence="4">The sequence shown here is derived from an EMBL/GenBank/DDBJ whole genome shotgun (WGS) entry which is preliminary data.</text>
</comment>
<protein>
    <submittedName>
        <fullName evidence="4">Uncharacterized protein</fullName>
    </submittedName>
</protein>
<evidence type="ECO:0000313" key="11">
    <source>
        <dbReference type="Proteomes" id="UP000488956"/>
    </source>
</evidence>
<dbReference type="EMBL" id="QXFW01000689">
    <property type="protein sequence ID" value="KAE9005361.1"/>
    <property type="molecule type" value="Genomic_DNA"/>
</dbReference>
<evidence type="ECO:0000313" key="8">
    <source>
        <dbReference type="Proteomes" id="UP000440732"/>
    </source>
</evidence>